<evidence type="ECO:0000313" key="3">
    <source>
        <dbReference type="EMBL" id="EDM77434.1"/>
    </source>
</evidence>
<evidence type="ECO:0000256" key="2">
    <source>
        <dbReference type="SAM" id="MobiDB-lite"/>
    </source>
</evidence>
<comment type="caution">
    <text evidence="3">The sequence shown here is derived from an EMBL/GenBank/DDBJ whole genome shotgun (WGS) entry which is preliminary data.</text>
</comment>
<dbReference type="GO" id="GO:0043565">
    <property type="term" value="F:sequence-specific DNA binding"/>
    <property type="evidence" value="ECO:0007669"/>
    <property type="project" value="InterPro"/>
</dbReference>
<dbReference type="InterPro" id="IPR002514">
    <property type="entry name" value="Transposase_8"/>
</dbReference>
<evidence type="ECO:0008006" key="5">
    <source>
        <dbReference type="Google" id="ProtNLM"/>
    </source>
</evidence>
<keyword evidence="4" id="KW-1185">Reference proteome</keyword>
<dbReference type="eggNOG" id="COG2963">
    <property type="taxonomic scope" value="Bacteria"/>
</dbReference>
<organism evidence="3 4">
    <name type="scientific">Plesiocystis pacifica SIR-1</name>
    <dbReference type="NCBI Taxonomy" id="391625"/>
    <lineage>
        <taxon>Bacteria</taxon>
        <taxon>Pseudomonadati</taxon>
        <taxon>Myxococcota</taxon>
        <taxon>Polyangia</taxon>
        <taxon>Nannocystales</taxon>
        <taxon>Nannocystaceae</taxon>
        <taxon>Plesiocystis</taxon>
    </lineage>
</organism>
<feature type="region of interest" description="Disordered" evidence="2">
    <location>
        <begin position="58"/>
        <end position="77"/>
    </location>
</feature>
<keyword evidence="1" id="KW-0175">Coiled coil</keyword>
<dbReference type="InterPro" id="IPR010921">
    <property type="entry name" value="Trp_repressor/repl_initiator"/>
</dbReference>
<feature type="coiled-coil region" evidence="1">
    <location>
        <begin position="78"/>
        <end position="105"/>
    </location>
</feature>
<dbReference type="Proteomes" id="UP000005801">
    <property type="component" value="Unassembled WGS sequence"/>
</dbReference>
<dbReference type="GO" id="GO:0006313">
    <property type="term" value="P:DNA transposition"/>
    <property type="evidence" value="ECO:0007669"/>
    <property type="project" value="InterPro"/>
</dbReference>
<dbReference type="GO" id="GO:0004803">
    <property type="term" value="F:transposase activity"/>
    <property type="evidence" value="ECO:0007669"/>
    <property type="project" value="InterPro"/>
</dbReference>
<dbReference type="EMBL" id="ABCS01000046">
    <property type="protein sequence ID" value="EDM77434.1"/>
    <property type="molecule type" value="Genomic_DNA"/>
</dbReference>
<reference evidence="3 4" key="1">
    <citation type="submission" date="2007-06" db="EMBL/GenBank/DDBJ databases">
        <authorList>
            <person name="Shimkets L."/>
            <person name="Ferriera S."/>
            <person name="Johnson J."/>
            <person name="Kravitz S."/>
            <person name="Beeson K."/>
            <person name="Sutton G."/>
            <person name="Rogers Y.-H."/>
            <person name="Friedman R."/>
            <person name="Frazier M."/>
            <person name="Venter J.C."/>
        </authorList>
    </citation>
    <scope>NUCLEOTIDE SEQUENCE [LARGE SCALE GENOMIC DNA]</scope>
    <source>
        <strain evidence="3 4">SIR-1</strain>
    </source>
</reference>
<sequence length="118" mass="13538">MVAKPKRRRFTAKYKRRILAQADACTKPGEVSALLRREGLYSSHLSSWRQARELGELAALEPKKRGPKSKTDPRDQKIAELEKQLAKERARRERAEALVEVQKKLASMLEELGKDEEP</sequence>
<accession>A6G9P0</accession>
<evidence type="ECO:0000256" key="1">
    <source>
        <dbReference type="SAM" id="Coils"/>
    </source>
</evidence>
<dbReference type="STRING" id="391625.PPSIR1_38004"/>
<protein>
    <recommendedName>
        <fullName evidence="5">Transposase</fullName>
    </recommendedName>
</protein>
<gene>
    <name evidence="3" type="ORF">PPSIR1_38004</name>
</gene>
<dbReference type="Pfam" id="PF01527">
    <property type="entry name" value="HTH_Tnp_1"/>
    <property type="match status" value="1"/>
</dbReference>
<proteinExistence type="predicted"/>
<dbReference type="SUPFAM" id="SSF48295">
    <property type="entry name" value="TrpR-like"/>
    <property type="match status" value="1"/>
</dbReference>
<name>A6G9P0_9BACT</name>
<evidence type="ECO:0000313" key="4">
    <source>
        <dbReference type="Proteomes" id="UP000005801"/>
    </source>
</evidence>
<dbReference type="AlphaFoldDB" id="A6G9P0"/>